<dbReference type="Gene3D" id="3.40.50.2300">
    <property type="match status" value="2"/>
</dbReference>
<protein>
    <submittedName>
        <fullName evidence="7">Leucine-, isoleucine-, valine-, threonine-, and alanine-binding protein</fullName>
    </submittedName>
</protein>
<evidence type="ECO:0000256" key="3">
    <source>
        <dbReference type="ARBA" id="ARBA00022729"/>
    </source>
</evidence>
<evidence type="ECO:0000256" key="2">
    <source>
        <dbReference type="ARBA" id="ARBA00022448"/>
    </source>
</evidence>
<keyword evidence="4" id="KW-0029">Amino-acid transport</keyword>
<dbReference type="InterPro" id="IPR000709">
    <property type="entry name" value="Leu_Ile_Val-bd"/>
</dbReference>
<comment type="caution">
    <text evidence="7">The sequence shown here is derived from an EMBL/GenBank/DDBJ whole genome shotgun (WGS) entry which is preliminary data.</text>
</comment>
<dbReference type="Proteomes" id="UP000037043">
    <property type="component" value="Unassembled WGS sequence"/>
</dbReference>
<sequence>MKKKLSLLLASALVVSSFVGCSKSAATSSKDSKTIKVGLNYELTGGVATYGQGLVEGIELAVEEINKNGGVLNKQIELVKVDNKSDNAESANVASKLAVKDKVVAILGPATSGNTKAAAPIAIQNKVPLISASATADDVTVDSNGKVREYVFKTCFSDSFQGVIMGNFAAQDLGKKKAALLIDSTSDYSKGLAKNFKETFAKFGGQIVTEQAYQAKDTDFKAVLTKIKGANPDILFLPGYYEEVGLIVKQARELGLNVPVLGGDGYESPKLAELAGKAALNQVYFTNHYSPMDTAPEVTKFREAFKTKYNKEANAFNALGYDLAYFLADGLKRAGEADSTKLKDALAATKNFKGITGEISIDANHNPVKSITILEMKNGEQTFLKKLAPQ</sequence>
<dbReference type="AlphaFoldDB" id="A0A0L6Z565"/>
<evidence type="ECO:0000256" key="4">
    <source>
        <dbReference type="ARBA" id="ARBA00022970"/>
    </source>
</evidence>
<name>A0A0L6Z565_9CLOT</name>
<feature type="chain" id="PRO_5038456787" evidence="5">
    <location>
        <begin position="26"/>
        <end position="390"/>
    </location>
</feature>
<keyword evidence="2" id="KW-0813">Transport</keyword>
<accession>A0A0L6Z565</accession>
<dbReference type="CDD" id="cd06347">
    <property type="entry name" value="PBP1_ABC_LivK_ligand_binding-like"/>
    <property type="match status" value="1"/>
</dbReference>
<dbReference type="GO" id="GO:0006865">
    <property type="term" value="P:amino acid transport"/>
    <property type="evidence" value="ECO:0007669"/>
    <property type="project" value="UniProtKB-KW"/>
</dbReference>
<keyword evidence="3 5" id="KW-0732">Signal</keyword>
<dbReference type="PROSITE" id="PS51257">
    <property type="entry name" value="PROKAR_LIPOPROTEIN"/>
    <property type="match status" value="1"/>
</dbReference>
<evidence type="ECO:0000313" key="8">
    <source>
        <dbReference type="Proteomes" id="UP000037043"/>
    </source>
</evidence>
<dbReference type="PANTHER" id="PTHR30483:SF6">
    <property type="entry name" value="PERIPLASMIC BINDING PROTEIN OF ABC TRANSPORTER FOR NATURAL AMINO ACIDS"/>
    <property type="match status" value="1"/>
</dbReference>
<dbReference type="PATRIC" id="fig|1121318.3.peg.3562"/>
<dbReference type="EMBL" id="LHUR01000047">
    <property type="protein sequence ID" value="KOA18109.1"/>
    <property type="molecule type" value="Genomic_DNA"/>
</dbReference>
<feature type="domain" description="Leucine-binding protein" evidence="6">
    <location>
        <begin position="34"/>
        <end position="379"/>
    </location>
</feature>
<dbReference type="InterPro" id="IPR028082">
    <property type="entry name" value="Peripla_BP_I"/>
</dbReference>
<dbReference type="InterPro" id="IPR051010">
    <property type="entry name" value="BCAA_transport"/>
</dbReference>
<evidence type="ECO:0000256" key="5">
    <source>
        <dbReference type="SAM" id="SignalP"/>
    </source>
</evidence>
<dbReference type="RefSeq" id="WP_052222989.1">
    <property type="nucleotide sequence ID" value="NZ_LHUR01000047.1"/>
</dbReference>
<evidence type="ECO:0000313" key="7">
    <source>
        <dbReference type="EMBL" id="KOA18109.1"/>
    </source>
</evidence>
<evidence type="ECO:0000259" key="6">
    <source>
        <dbReference type="Pfam" id="PF13458"/>
    </source>
</evidence>
<dbReference type="SUPFAM" id="SSF53822">
    <property type="entry name" value="Periplasmic binding protein-like I"/>
    <property type="match status" value="1"/>
</dbReference>
<reference evidence="8" key="1">
    <citation type="submission" date="2015-08" db="EMBL/GenBank/DDBJ databases">
        <title>Genome sequence of the strict anaerobe Clostridium homopropionicum LuHBu1 (DSM 5847T).</title>
        <authorList>
            <person name="Poehlein A."/>
            <person name="Beck M."/>
            <person name="Schiel-Bengelsdorf B."/>
            <person name="Bengelsdorf F.R."/>
            <person name="Daniel R."/>
            <person name="Duerre P."/>
        </authorList>
    </citation>
    <scope>NUCLEOTIDE SEQUENCE [LARGE SCALE GENOMIC DNA]</scope>
    <source>
        <strain evidence="8">DSM 5847</strain>
    </source>
</reference>
<evidence type="ECO:0000256" key="1">
    <source>
        <dbReference type="ARBA" id="ARBA00010062"/>
    </source>
</evidence>
<dbReference type="STRING" id="36844.SAMN04488501_11443"/>
<dbReference type="PANTHER" id="PTHR30483">
    <property type="entry name" value="LEUCINE-SPECIFIC-BINDING PROTEIN"/>
    <property type="match status" value="1"/>
</dbReference>
<dbReference type="PRINTS" id="PR00337">
    <property type="entry name" value="LEUILEVALBP"/>
</dbReference>
<dbReference type="Pfam" id="PF13458">
    <property type="entry name" value="Peripla_BP_6"/>
    <property type="match status" value="1"/>
</dbReference>
<comment type="similarity">
    <text evidence="1">Belongs to the leucine-binding protein family.</text>
</comment>
<feature type="signal peptide" evidence="5">
    <location>
        <begin position="1"/>
        <end position="25"/>
    </location>
</feature>
<keyword evidence="8" id="KW-1185">Reference proteome</keyword>
<gene>
    <name evidence="7" type="primary">braC_2</name>
    <name evidence="7" type="ORF">CLHOM_35600</name>
</gene>
<organism evidence="7 8">
    <name type="scientific">Clostridium homopropionicum DSM 5847</name>
    <dbReference type="NCBI Taxonomy" id="1121318"/>
    <lineage>
        <taxon>Bacteria</taxon>
        <taxon>Bacillati</taxon>
        <taxon>Bacillota</taxon>
        <taxon>Clostridia</taxon>
        <taxon>Eubacteriales</taxon>
        <taxon>Clostridiaceae</taxon>
        <taxon>Clostridium</taxon>
    </lineage>
</organism>
<dbReference type="InterPro" id="IPR028081">
    <property type="entry name" value="Leu-bd"/>
</dbReference>
<proteinExistence type="inferred from homology"/>